<keyword evidence="2 5" id="KW-0812">Transmembrane</keyword>
<dbReference type="EMBL" id="VVIM01000001">
    <property type="protein sequence ID" value="KAB0805481.1"/>
    <property type="molecule type" value="Genomic_DNA"/>
</dbReference>
<evidence type="ECO:0000256" key="2">
    <source>
        <dbReference type="ARBA" id="ARBA00022692"/>
    </source>
</evidence>
<evidence type="ECO:0000256" key="3">
    <source>
        <dbReference type="ARBA" id="ARBA00022989"/>
    </source>
</evidence>
<dbReference type="PANTHER" id="PTHR11040">
    <property type="entry name" value="ZINC/IRON TRANSPORTER"/>
    <property type="match status" value="1"/>
</dbReference>
<comment type="caution">
    <text evidence="6">The sequence shown here is derived from an EMBL/GenBank/DDBJ whole genome shotgun (WGS) entry which is preliminary data.</text>
</comment>
<dbReference type="AlphaFoldDB" id="A0A5N4B792"/>
<protein>
    <submittedName>
        <fullName evidence="6">Uncharacterized protein</fullName>
    </submittedName>
</protein>
<feature type="transmembrane region" description="Helical" evidence="5">
    <location>
        <begin position="97"/>
        <end position="114"/>
    </location>
</feature>
<keyword evidence="3 5" id="KW-1133">Transmembrane helix</keyword>
<evidence type="ECO:0000256" key="4">
    <source>
        <dbReference type="ARBA" id="ARBA00023136"/>
    </source>
</evidence>
<feature type="transmembrane region" description="Helical" evidence="5">
    <location>
        <begin position="291"/>
        <end position="311"/>
    </location>
</feature>
<reference evidence="6 7" key="1">
    <citation type="journal article" date="2018" name="Elife">
        <title>Firefly genomes illuminate parallel origins of bioluminescence in beetles.</title>
        <authorList>
            <person name="Fallon T.R."/>
            <person name="Lower S.E."/>
            <person name="Chang C.H."/>
            <person name="Bessho-Uehara M."/>
            <person name="Martin G.J."/>
            <person name="Bewick A.J."/>
            <person name="Behringer M."/>
            <person name="Debat H.J."/>
            <person name="Wong I."/>
            <person name="Day J.C."/>
            <person name="Suvorov A."/>
            <person name="Silva C.J."/>
            <person name="Stanger-Hall K.F."/>
            <person name="Hall D.W."/>
            <person name="Schmitz R.J."/>
            <person name="Nelson D.R."/>
            <person name="Lewis S.M."/>
            <person name="Shigenobu S."/>
            <person name="Bybee S.M."/>
            <person name="Larracuente A.M."/>
            <person name="Oba Y."/>
            <person name="Weng J.K."/>
        </authorList>
    </citation>
    <scope>NUCLEOTIDE SEQUENCE [LARGE SCALE GENOMIC DNA]</scope>
    <source>
        <strain evidence="6">1611_PpyrPB1</strain>
        <tissue evidence="6">Whole body</tissue>
    </source>
</reference>
<dbReference type="GO" id="GO:0005385">
    <property type="term" value="F:zinc ion transmembrane transporter activity"/>
    <property type="evidence" value="ECO:0007669"/>
    <property type="project" value="TreeGrafter"/>
</dbReference>
<proteinExistence type="predicted"/>
<dbReference type="PANTHER" id="PTHR11040:SF203">
    <property type="entry name" value="FI18611P1-RELATED"/>
    <property type="match status" value="1"/>
</dbReference>
<dbReference type="InParanoid" id="A0A5N4B792"/>
<dbReference type="Pfam" id="PF02535">
    <property type="entry name" value="Zip"/>
    <property type="match status" value="1"/>
</dbReference>
<feature type="transmembrane region" description="Helical" evidence="5">
    <location>
        <begin position="12"/>
        <end position="32"/>
    </location>
</feature>
<evidence type="ECO:0000313" key="6">
    <source>
        <dbReference type="EMBL" id="KAB0805481.1"/>
    </source>
</evidence>
<feature type="transmembrane region" description="Helical" evidence="5">
    <location>
        <begin position="258"/>
        <end position="279"/>
    </location>
</feature>
<dbReference type="OrthoDB" id="448280at2759"/>
<feature type="transmembrane region" description="Helical" evidence="5">
    <location>
        <begin position="53"/>
        <end position="77"/>
    </location>
</feature>
<dbReference type="Proteomes" id="UP000327044">
    <property type="component" value="Unassembled WGS sequence"/>
</dbReference>
<evidence type="ECO:0000256" key="1">
    <source>
        <dbReference type="ARBA" id="ARBA00004141"/>
    </source>
</evidence>
<dbReference type="GO" id="GO:0005886">
    <property type="term" value="C:plasma membrane"/>
    <property type="evidence" value="ECO:0007669"/>
    <property type="project" value="TreeGrafter"/>
</dbReference>
<feature type="transmembrane region" description="Helical" evidence="5">
    <location>
        <begin position="199"/>
        <end position="220"/>
    </location>
</feature>
<evidence type="ECO:0000313" key="7">
    <source>
        <dbReference type="Proteomes" id="UP000327044"/>
    </source>
</evidence>
<keyword evidence="4 5" id="KW-0472">Membrane</keyword>
<dbReference type="InterPro" id="IPR003689">
    <property type="entry name" value="ZIP"/>
</dbReference>
<organism evidence="6 7">
    <name type="scientific">Photinus pyralis</name>
    <name type="common">Common eastern firefly</name>
    <name type="synonym">Lampyris pyralis</name>
    <dbReference type="NCBI Taxonomy" id="7054"/>
    <lineage>
        <taxon>Eukaryota</taxon>
        <taxon>Metazoa</taxon>
        <taxon>Ecdysozoa</taxon>
        <taxon>Arthropoda</taxon>
        <taxon>Hexapoda</taxon>
        <taxon>Insecta</taxon>
        <taxon>Pterygota</taxon>
        <taxon>Neoptera</taxon>
        <taxon>Endopterygota</taxon>
        <taxon>Coleoptera</taxon>
        <taxon>Polyphaga</taxon>
        <taxon>Elateriformia</taxon>
        <taxon>Elateroidea</taxon>
        <taxon>Lampyridae</taxon>
        <taxon>Lampyrinae</taxon>
        <taxon>Photinus</taxon>
    </lineage>
</organism>
<accession>A0A5N4B792</accession>
<name>A0A5N4B792_PHOPY</name>
<gene>
    <name evidence="6" type="ORF">PPYR_02451</name>
</gene>
<feature type="transmembrane region" description="Helical" evidence="5">
    <location>
        <begin position="226"/>
        <end position="251"/>
    </location>
</feature>
<keyword evidence="7" id="KW-1185">Reference proteome</keyword>
<comment type="subcellular location">
    <subcellularLocation>
        <location evidence="1">Membrane</location>
        <topology evidence="1">Multi-pass membrane protein</topology>
    </subcellularLocation>
</comment>
<evidence type="ECO:0000256" key="5">
    <source>
        <dbReference type="SAM" id="Phobius"/>
    </source>
</evidence>
<sequence>MDIISTKVLVAILFGIIRFVFGILPIHICTWLKISGNVEHGHRVVNETKRKTLNCYVVLVQSFGGGVLFATCFLHMIPEVYYSVQDLRKFGKLEGDYPYSQLVVSFGFFLIYFLEELSQWLLAKVPKEPCPSTSTSSTTSVISKENKIVPEQQNGKNVDEETQGNINPSVELELNPEINAELEEIIEEEIKTRQQIFRCILIVLALSFHAIFEGLAIGLQNSVSNIWYLFTAVSIHSATILFCIGLEIFLAGTKPKTIVIHMFFLAITSPIGVVLGITISLTTEMHTSAKSLAVVFLEGLSAGTILYITFFEVLSREKERRVYILKRAVFLGIGFSLMAGLECIKIE</sequence>